<dbReference type="RefSeq" id="WP_096526264.1">
    <property type="nucleotide sequence ID" value="NZ_AP014836.1"/>
</dbReference>
<proteinExistence type="predicted"/>
<accession>A0A1Q2SKH7</accession>
<name>A0A1Q2SKH7_9GAMM</name>
<dbReference type="InterPro" id="IPR026349">
    <property type="entry name" value="CHP04255"/>
</dbReference>
<evidence type="ECO:0000313" key="1">
    <source>
        <dbReference type="EMBL" id="BAW79624.1"/>
    </source>
</evidence>
<dbReference type="Proteomes" id="UP000243679">
    <property type="component" value="Chromosome"/>
</dbReference>
<dbReference type="NCBIfam" id="TIGR04255">
    <property type="entry name" value="sporadTIGR04255"/>
    <property type="match status" value="1"/>
</dbReference>
<protein>
    <submittedName>
        <fullName evidence="1">Hypothetical conserved protein</fullName>
    </submittedName>
</protein>
<keyword evidence="2" id="KW-1185">Reference proteome</keyword>
<dbReference type="KEGG" id="ntt:TAO_0254"/>
<reference evidence="1 2" key="1">
    <citation type="journal article" date="2017" name="ISME J.">
        <title>An acid-tolerant ammonia-oxidizing ?-proteobacterium from soil.</title>
        <authorList>
            <person name="Hayatsu M."/>
            <person name="Tago K."/>
            <person name="Uchiyama I."/>
            <person name="Toyoda A."/>
            <person name="Wang Y."/>
            <person name="Shimomura Y."/>
            <person name="Okubo T."/>
            <person name="Kurisu F."/>
            <person name="Hirono Y."/>
            <person name="Nonaka K."/>
            <person name="Akiyama H."/>
            <person name="Itoh T."/>
            <person name="Takami H."/>
        </authorList>
    </citation>
    <scope>NUCLEOTIDE SEQUENCE [LARGE SCALE GENOMIC DNA]</scope>
    <source>
        <strain evidence="1 2">TAO100</strain>
    </source>
</reference>
<dbReference type="EMBL" id="AP014836">
    <property type="protein sequence ID" value="BAW79624.1"/>
    <property type="molecule type" value="Genomic_DNA"/>
</dbReference>
<dbReference type="OrthoDB" id="5767768at2"/>
<organism evidence="1 2">
    <name type="scientific">Candidatus Nitrosoglobus terrae</name>
    <dbReference type="NCBI Taxonomy" id="1630141"/>
    <lineage>
        <taxon>Bacteria</taxon>
        <taxon>Pseudomonadati</taxon>
        <taxon>Pseudomonadota</taxon>
        <taxon>Gammaproteobacteria</taxon>
        <taxon>Chromatiales</taxon>
        <taxon>Chromatiaceae</taxon>
        <taxon>Candidatus Nitrosoglobus</taxon>
    </lineage>
</organism>
<dbReference type="AlphaFoldDB" id="A0A1Q2SKH7"/>
<gene>
    <name evidence="1" type="ORF">TAO_0254</name>
</gene>
<sequence>MNKIPTRLNKEPLIEAIWQAQFESKEGLRVIDLLPGILYTAFKTEHQDLQLHRLPTADIPAPVAQIDPNLRFSAKYRMEEPDSPFLFQVGDRVVTVNCRKPYAGWAAFKKKIQKLVEVIERSGLVPLPIRHSLRYIDLLSLDPAAPNLDALQVNFKIGQWCLNNHPIQMRVEIPDGDCNHIIQIATPVEASLPEGKFQGSVIDLETFSNTPLRGWSDICSQIDQIHDRSKVVFYQQLLTPEAIHLMEPEY</sequence>
<evidence type="ECO:0000313" key="2">
    <source>
        <dbReference type="Proteomes" id="UP000243679"/>
    </source>
</evidence>